<evidence type="ECO:0000313" key="4">
    <source>
        <dbReference type="Proteomes" id="UP001500582"/>
    </source>
</evidence>
<protein>
    <submittedName>
        <fullName evidence="3">Ig-like domain-containing protein</fullName>
    </submittedName>
</protein>
<name>A0ABP8HD15_9SPHI</name>
<evidence type="ECO:0000313" key="3">
    <source>
        <dbReference type="EMBL" id="GAA4337665.1"/>
    </source>
</evidence>
<dbReference type="InterPro" id="IPR013784">
    <property type="entry name" value="Carb-bd-like_fold"/>
</dbReference>
<keyword evidence="4" id="KW-1185">Reference proteome</keyword>
<evidence type="ECO:0000256" key="1">
    <source>
        <dbReference type="ARBA" id="ARBA00022729"/>
    </source>
</evidence>
<feature type="domain" description="SbsA Ig-like" evidence="2">
    <location>
        <begin position="4"/>
        <end position="86"/>
    </location>
</feature>
<organism evidence="3 4">
    <name type="scientific">Mucilaginibacter gynuensis</name>
    <dbReference type="NCBI Taxonomy" id="1302236"/>
    <lineage>
        <taxon>Bacteria</taxon>
        <taxon>Pseudomonadati</taxon>
        <taxon>Bacteroidota</taxon>
        <taxon>Sphingobacteriia</taxon>
        <taxon>Sphingobacteriales</taxon>
        <taxon>Sphingobacteriaceae</taxon>
        <taxon>Mucilaginibacter</taxon>
    </lineage>
</organism>
<proteinExistence type="predicted"/>
<gene>
    <name evidence="3" type="ORF">GCM10023149_47230</name>
</gene>
<keyword evidence="1" id="KW-0732">Signal</keyword>
<reference evidence="4" key="1">
    <citation type="journal article" date="2019" name="Int. J. Syst. Evol. Microbiol.">
        <title>The Global Catalogue of Microorganisms (GCM) 10K type strain sequencing project: providing services to taxonomists for standard genome sequencing and annotation.</title>
        <authorList>
            <consortium name="The Broad Institute Genomics Platform"/>
            <consortium name="The Broad Institute Genome Sequencing Center for Infectious Disease"/>
            <person name="Wu L."/>
            <person name="Ma J."/>
        </authorList>
    </citation>
    <scope>NUCLEOTIDE SEQUENCE [LARGE SCALE GENOMIC DNA]</scope>
    <source>
        <strain evidence="4">JCM 17705</strain>
    </source>
</reference>
<dbReference type="Pfam" id="PF13205">
    <property type="entry name" value="Big_5"/>
    <property type="match status" value="1"/>
</dbReference>
<dbReference type="EMBL" id="BAABFT010000019">
    <property type="protein sequence ID" value="GAA4337665.1"/>
    <property type="molecule type" value="Genomic_DNA"/>
</dbReference>
<dbReference type="InterPro" id="IPR032812">
    <property type="entry name" value="SbsA_Ig"/>
</dbReference>
<comment type="caution">
    <text evidence="3">The sequence shown here is derived from an EMBL/GenBank/DDBJ whole genome shotgun (WGS) entry which is preliminary data.</text>
</comment>
<dbReference type="Proteomes" id="UP001500582">
    <property type="component" value="Unassembled WGS sequence"/>
</dbReference>
<sequence>MTRNFKAKEIELEFDEFFKLSNQYQEITLSPATEKAPEYKIRGQKLVIEFKDTLQKNTTYVLNFGKAIQDVNESNVVKNFTYVFSTGNHIDSLSISGTVTNSQTQEKEKDITVMLIPVAKDSVIFGKKKPSIFTTTDSSGNFSLNNLREDTYNIYALKEASPNKIFDNDLELIAFLKNPIKVTKDTSNVNLVLFQQSPEKFRFIERRFDNDGKIMLYFNKPLVNPSVKIVSPPALNDQKIVDINTTRDSALVFMRTMDFDSVKIAVFENNKPLDTVTLRKSRKESFQKGVTLKYNITADGKLKPGTNLRFMPSIYTENVNPTLITLKEDSAMVTNFTVSKDTSNVRDFTLKYRWKQNAKYELTFNEGAITDIFGNKNKKQGKQFTIDKPENYGVLTLKVKVPEAGKNYVVQIFRDEKSVLRSDVITKNSSIVYGNYPTAKYRIKVIYDTNKNGKWDSGSVKQKLQPEHIWISDKEITLRPNWEAEESVDIPKEPATP</sequence>
<dbReference type="SUPFAM" id="SSF49452">
    <property type="entry name" value="Starch-binding domain-like"/>
    <property type="match status" value="1"/>
</dbReference>
<dbReference type="Gene3D" id="2.60.40.1120">
    <property type="entry name" value="Carboxypeptidase-like, regulatory domain"/>
    <property type="match status" value="1"/>
</dbReference>
<evidence type="ECO:0000259" key="2">
    <source>
        <dbReference type="Pfam" id="PF13205"/>
    </source>
</evidence>
<accession>A0ABP8HD15</accession>